<dbReference type="InterPro" id="IPR039383">
    <property type="entry name" value="FHIT"/>
</dbReference>
<keyword evidence="7" id="KW-1185">Reference proteome</keyword>
<dbReference type="InterPro" id="IPR052908">
    <property type="entry name" value="AP-4-A_phosphorylase"/>
</dbReference>
<dbReference type="PANTHER" id="PTHR42997">
    <property type="entry name" value="HIT FAMILY HYDROLASE"/>
    <property type="match status" value="1"/>
</dbReference>
<gene>
    <name evidence="6" type="ORF">KI809_16245</name>
</gene>
<feature type="binding site" evidence="3">
    <location>
        <position position="49"/>
    </location>
    <ligand>
        <name>substrate</name>
    </ligand>
</feature>
<dbReference type="Proteomes" id="UP000811899">
    <property type="component" value="Unassembled WGS sequence"/>
</dbReference>
<dbReference type="Gene3D" id="3.30.428.10">
    <property type="entry name" value="HIT-like"/>
    <property type="match status" value="1"/>
</dbReference>
<protein>
    <submittedName>
        <fullName evidence="6">HIT domain-containing protein</fullName>
    </submittedName>
</protein>
<evidence type="ECO:0000259" key="5">
    <source>
        <dbReference type="PROSITE" id="PS51084"/>
    </source>
</evidence>
<dbReference type="GO" id="GO:0003824">
    <property type="term" value="F:catalytic activity"/>
    <property type="evidence" value="ECO:0007669"/>
    <property type="project" value="InterPro"/>
</dbReference>
<evidence type="ECO:0000256" key="2">
    <source>
        <dbReference type="PIRSR" id="PIRSR639383-1"/>
    </source>
</evidence>
<name>A0AAW4L8J2_9BACT</name>
<organism evidence="6 7">
    <name type="scientific">Geoanaerobacter pelophilus</name>
    <dbReference type="NCBI Taxonomy" id="60036"/>
    <lineage>
        <taxon>Bacteria</taxon>
        <taxon>Pseudomonadati</taxon>
        <taxon>Thermodesulfobacteriota</taxon>
        <taxon>Desulfuromonadia</taxon>
        <taxon>Geobacterales</taxon>
        <taxon>Geobacteraceae</taxon>
        <taxon>Geoanaerobacter</taxon>
    </lineage>
</organism>
<feature type="binding site" evidence="3">
    <location>
        <begin position="111"/>
        <end position="114"/>
    </location>
    <ligand>
        <name>substrate</name>
    </ligand>
</feature>
<comment type="caution">
    <text evidence="6">The sequence shown here is derived from an EMBL/GenBank/DDBJ whole genome shotgun (WGS) entry which is preliminary data.</text>
</comment>
<feature type="domain" description="HIT" evidence="5">
    <location>
        <begin position="22"/>
        <end position="132"/>
    </location>
</feature>
<dbReference type="EMBL" id="JAHCVJ010000007">
    <property type="protein sequence ID" value="MBT0665862.1"/>
    <property type="molecule type" value="Genomic_DNA"/>
</dbReference>
<evidence type="ECO:0000256" key="4">
    <source>
        <dbReference type="PROSITE-ProRule" id="PRU00464"/>
    </source>
</evidence>
<feature type="active site" description="Tele-AMP-histidine intermediate" evidence="2">
    <location>
        <position position="119"/>
    </location>
</feature>
<dbReference type="GO" id="GO:0000166">
    <property type="term" value="F:nucleotide binding"/>
    <property type="evidence" value="ECO:0007669"/>
    <property type="project" value="UniProtKB-KW"/>
</dbReference>
<dbReference type="InterPro" id="IPR036265">
    <property type="entry name" value="HIT-like_sf"/>
</dbReference>
<dbReference type="SUPFAM" id="SSF54197">
    <property type="entry name" value="HIT-like"/>
    <property type="match status" value="1"/>
</dbReference>
<dbReference type="CDD" id="cd01275">
    <property type="entry name" value="FHIT"/>
    <property type="match status" value="1"/>
</dbReference>
<dbReference type="InterPro" id="IPR011146">
    <property type="entry name" value="HIT-like"/>
</dbReference>
<evidence type="ECO:0000256" key="1">
    <source>
        <dbReference type="ARBA" id="ARBA00022741"/>
    </source>
</evidence>
<feature type="binding site" evidence="3">
    <location>
        <position position="121"/>
    </location>
    <ligand>
        <name>substrate</name>
    </ligand>
</feature>
<dbReference type="RefSeq" id="WP_214172630.1">
    <property type="nucleotide sequence ID" value="NZ_JAHCVJ010000007.1"/>
</dbReference>
<evidence type="ECO:0000313" key="7">
    <source>
        <dbReference type="Proteomes" id="UP000811899"/>
    </source>
</evidence>
<evidence type="ECO:0000256" key="3">
    <source>
        <dbReference type="PIRSR" id="PIRSR639383-2"/>
    </source>
</evidence>
<feature type="short sequence motif" description="Histidine triad motif" evidence="4">
    <location>
        <begin position="117"/>
        <end position="121"/>
    </location>
</feature>
<accession>A0AAW4L8J2</accession>
<dbReference type="PANTHER" id="PTHR42997:SF1">
    <property type="entry name" value="AP-4-A PHOSPHORYLASE"/>
    <property type="match status" value="1"/>
</dbReference>
<dbReference type="AlphaFoldDB" id="A0AAW4L8J2"/>
<proteinExistence type="predicted"/>
<dbReference type="PROSITE" id="PS51084">
    <property type="entry name" value="HIT_2"/>
    <property type="match status" value="1"/>
</dbReference>
<keyword evidence="1" id="KW-0547">Nucleotide-binding</keyword>
<dbReference type="Pfam" id="PF01230">
    <property type="entry name" value="HIT"/>
    <property type="match status" value="1"/>
</dbReference>
<reference evidence="6 7" key="1">
    <citation type="submission" date="2021-05" db="EMBL/GenBank/DDBJ databases">
        <title>The draft genome of Geobacter pelophilus DSM 12255.</title>
        <authorList>
            <person name="Xu Z."/>
            <person name="Masuda Y."/>
            <person name="Itoh H."/>
            <person name="Senoo K."/>
        </authorList>
    </citation>
    <scope>NUCLEOTIDE SEQUENCE [LARGE SCALE GENOMIC DNA]</scope>
    <source>
        <strain evidence="6 7">DSM 12255</strain>
    </source>
</reference>
<evidence type="ECO:0000313" key="6">
    <source>
        <dbReference type="EMBL" id="MBT0665862.1"/>
    </source>
</evidence>
<sequence length="165" mass="18695">MERLWAPWRMEYIAGAKSEDCVFCIGDDLEQDRQRLVLFRSRASFVILNIYPYTSGHLMAIPYRHTATMNDLDDTELLDLARMVRLSCNVLNAEYAPHGFNIGMNLGLAAGAGVKEHLHYHIVPRWNGDSNYMAVTAETRVIPEDLVTTYKRLKPHFAAHAGEGS</sequence>